<feature type="region of interest" description="Disordered" evidence="1">
    <location>
        <begin position="1"/>
        <end position="387"/>
    </location>
</feature>
<gene>
    <name evidence="2" type="ORF">OG327_22475</name>
</gene>
<feature type="compositionally biased region" description="Low complexity" evidence="1">
    <location>
        <begin position="146"/>
        <end position="158"/>
    </location>
</feature>
<feature type="compositionally biased region" description="Low complexity" evidence="1">
    <location>
        <begin position="173"/>
        <end position="191"/>
    </location>
</feature>
<feature type="compositionally biased region" description="Low complexity" evidence="1">
    <location>
        <begin position="33"/>
        <end position="46"/>
    </location>
</feature>
<proteinExistence type="predicted"/>
<dbReference type="AlphaFoldDB" id="A0AAU2JVU9"/>
<feature type="compositionally biased region" description="Gly residues" evidence="1">
    <location>
        <begin position="314"/>
        <end position="331"/>
    </location>
</feature>
<feature type="compositionally biased region" description="Gly residues" evidence="1">
    <location>
        <begin position="281"/>
        <end position="291"/>
    </location>
</feature>
<feature type="compositionally biased region" description="Polar residues" evidence="1">
    <location>
        <begin position="54"/>
        <end position="74"/>
    </location>
</feature>
<reference evidence="2" key="1">
    <citation type="submission" date="2022-10" db="EMBL/GenBank/DDBJ databases">
        <title>The complete genomes of actinobacterial strains from the NBC collection.</title>
        <authorList>
            <person name="Joergensen T.S."/>
            <person name="Alvarez Arevalo M."/>
            <person name="Sterndorff E.B."/>
            <person name="Faurdal D."/>
            <person name="Vuksanovic O."/>
            <person name="Mourched A.-S."/>
            <person name="Charusanti P."/>
            <person name="Shaw S."/>
            <person name="Blin K."/>
            <person name="Weber T."/>
        </authorList>
    </citation>
    <scope>NUCLEOTIDE SEQUENCE</scope>
    <source>
        <strain evidence="2">NBC_00049</strain>
    </source>
</reference>
<feature type="compositionally biased region" description="Pro residues" evidence="1">
    <location>
        <begin position="192"/>
        <end position="206"/>
    </location>
</feature>
<accession>A0AAU2JVU9</accession>
<feature type="compositionally biased region" description="Pro residues" evidence="1">
    <location>
        <begin position="258"/>
        <end position="279"/>
    </location>
</feature>
<organism evidence="2">
    <name type="scientific">Streptomyces sp. NBC_00049</name>
    <dbReference type="NCBI Taxonomy" id="2903617"/>
    <lineage>
        <taxon>Bacteria</taxon>
        <taxon>Bacillati</taxon>
        <taxon>Actinomycetota</taxon>
        <taxon>Actinomycetes</taxon>
        <taxon>Kitasatosporales</taxon>
        <taxon>Streptomycetaceae</taxon>
        <taxon>Streptomyces</taxon>
    </lineage>
</organism>
<evidence type="ECO:0008006" key="3">
    <source>
        <dbReference type="Google" id="ProtNLM"/>
    </source>
</evidence>
<evidence type="ECO:0000313" key="2">
    <source>
        <dbReference type="EMBL" id="WTU75871.1"/>
    </source>
</evidence>
<evidence type="ECO:0000256" key="1">
    <source>
        <dbReference type="SAM" id="MobiDB-lite"/>
    </source>
</evidence>
<sequence length="697" mass="69501">MSRETDSSSSGPQGRGGAAYPSGTPPYGTGQYPSMAGSAGPGAPTAPEEDPVTSKPSTPDSDGPKTETTLTTRIRINIPGSRPIPPVVVRKAMGSGPDPADAGPQTQPMPRQEPAPTPQQASEPRLAQRPKPQPTRIEAAPEPEHAQGGQAAPQGRPGEPQEPASNWFAPRKTAAPAPQAPAPAAAQMPAGQMPPGPAPTPAPAPGVPQQAVPGAGFVSPPRNPAPPVAGGNGYGFAPPGAQQPPVTDYVEGFGMTPAPAPAPAPAPGPGQAPAGPMPGRPLGGPGVGSGQGFPTYAGGQGDGGPATEAFPTYGGPGGGPAGPTGGPGFGSRPGPRTAAAPSWPGPELDVPVPAPVPAPGSAAPRPAPAQPRTATESGKAAKPAKKGRSKLVLLGGGAVLLLGVAYGAGLLLNHSDVPKGTTVLDVDISGSRDEAASKLQTAFGTRAAAPLQLSVGGKQVELKPEKAGLTLDSQTTVRNAAGSDYNPITVIGSLLGNQRVAEPVMPVDEEKLQVALQELAGTAGTVTEGTIKFDTGKAVAVPGTQGTTLDVDGSVEKVTKAFHDMVATGKAAVVELPVTAKAPTIDQAELDRAMKEFAEPAMSANAIVKIGGKTIAFGGKSLPKILSMTPVEGHLTEKFDLDALKETYGNTFDGVLITRGTGAKTAVTPQDVAGALGKALRGKTTAERTVVVDTNAG</sequence>
<dbReference type="EMBL" id="CP108264">
    <property type="protein sequence ID" value="WTU75871.1"/>
    <property type="molecule type" value="Genomic_DNA"/>
</dbReference>
<feature type="compositionally biased region" description="Low complexity" evidence="1">
    <location>
        <begin position="207"/>
        <end position="216"/>
    </location>
</feature>
<name>A0AAU2JVU9_9ACTN</name>
<protein>
    <recommendedName>
        <fullName evidence="3">Peptidoglycan binding domain-containing protein</fullName>
    </recommendedName>
</protein>